<dbReference type="PROSITE" id="PS51038">
    <property type="entry name" value="BAH"/>
    <property type="match status" value="1"/>
</dbReference>
<evidence type="ECO:0000256" key="6">
    <source>
        <dbReference type="ARBA" id="ARBA00023163"/>
    </source>
</evidence>
<sequence length="846" mass="94647">MAPKRSAASRQRQSTPLMPCPTSYPVKKESGGMEEAQWIACWEMLNKVYIALDAGRYLAPIFAQLPDKTLYEDYYSAIPEPECLDNVSLQLGSQGYSTPEDFFKQLHLVFLNAKHYNEEDSRIWLDAKMLEDQIHENWRLKASEGIFSHSDPYHFSPRKPRKAKRERGTSSTRASTTPGPIVDPASASVLPLVAEHPSPIPTTPFVEPIATSTVPPPRSSVAWSLTPAMLAQVEADRRIIADLESRLPRWEGPKEVIHGDTAPGGIPGSGWFGEGAPQYEQSVGGPGSWPDRIKRVVHALSEYRDISGRLLVDTLNQVPTLVDIPYLSFNAPISFSSIHTNTQSSRYRTLRAFDLDMVRLFEKSRRWFQGRTQEYGHVLELQRLYNSLTAPFPMNLPPSGVPPPSPTHFASIPAGPGNARFTHELAPDAKSSSEPVGRHFTTFRIGTKDREFTQEARHKGLTYKLGDYVHVMNPDDPSRPIVGQIFKTFVPTKGNRTHHITICWYFRPEQTVHTADRTFHENEIFKTGHFCDHPVEDIIERVSVSFYVKYIRGRPQAPEYYPGWPIYICVARYNDQKQMSVRIKNWASCIPDELRQTDFMTVIPFARQIDPIKVPSPFLRGIKGPGFLGDPQESVGDEDDDEDEGENRRAARVSTREVQKPEQPVIPNIGINVQAGPSRPTQYIPSQPVPTRQVWSTAPTPPSNSTKSFVNLMGGPQVIDHLAVRELLPQETAQLFERDSRGQVLWFSGPPLPLGAIPVPGQPSHSIEYLEYLAKRKRGESGDDGGSKGRKRYTGDVGLSNGPVNSGNEAGVGVGVEEEDLTKIWWAQDQTPGKILDALRSVVDSI</sequence>
<evidence type="ECO:0000313" key="12">
    <source>
        <dbReference type="EMBL" id="RXK41012.1"/>
    </source>
</evidence>
<feature type="compositionally biased region" description="Basic residues" evidence="9">
    <location>
        <begin position="156"/>
        <end position="165"/>
    </location>
</feature>
<organism evidence="12 13">
    <name type="scientific">Tremella mesenterica</name>
    <name type="common">Jelly fungus</name>
    <dbReference type="NCBI Taxonomy" id="5217"/>
    <lineage>
        <taxon>Eukaryota</taxon>
        <taxon>Fungi</taxon>
        <taxon>Dikarya</taxon>
        <taxon>Basidiomycota</taxon>
        <taxon>Agaricomycotina</taxon>
        <taxon>Tremellomycetes</taxon>
        <taxon>Tremellales</taxon>
        <taxon>Tremellaceae</taxon>
        <taxon>Tremella</taxon>
    </lineage>
</organism>
<evidence type="ECO:0000256" key="1">
    <source>
        <dbReference type="ARBA" id="ARBA00004123"/>
    </source>
</evidence>
<comment type="subcellular location">
    <subcellularLocation>
        <location evidence="1">Nucleus</location>
    </subcellularLocation>
</comment>
<keyword evidence="2" id="KW-0677">Repeat</keyword>
<feature type="region of interest" description="Disordered" evidence="9">
    <location>
        <begin position="1"/>
        <end position="23"/>
    </location>
</feature>
<evidence type="ECO:0000256" key="5">
    <source>
        <dbReference type="ARBA" id="ARBA00023117"/>
    </source>
</evidence>
<dbReference type="Proteomes" id="UP000289152">
    <property type="component" value="Unassembled WGS sequence"/>
</dbReference>
<dbReference type="Pfam" id="PF00439">
    <property type="entry name" value="Bromodomain"/>
    <property type="match status" value="1"/>
</dbReference>
<dbReference type="InterPro" id="IPR001025">
    <property type="entry name" value="BAH_dom"/>
</dbReference>
<comment type="caution">
    <text evidence="12">The sequence shown here is derived from an EMBL/GenBank/DDBJ whole genome shotgun (WGS) entry which is preliminary data.</text>
</comment>
<feature type="compositionally biased region" description="Acidic residues" evidence="9">
    <location>
        <begin position="635"/>
        <end position="645"/>
    </location>
</feature>
<dbReference type="STRING" id="5217.A0A4Q1BSY7"/>
<keyword evidence="6" id="KW-0804">Transcription</keyword>
<keyword evidence="13" id="KW-1185">Reference proteome</keyword>
<dbReference type="PANTHER" id="PTHR16062:SF21">
    <property type="entry name" value="CHROMATIN STRUCTURE-REMODELING COMPLEX SUBUNIT RSC1-RELATED"/>
    <property type="match status" value="1"/>
</dbReference>
<evidence type="ECO:0000259" key="11">
    <source>
        <dbReference type="PROSITE" id="PS51038"/>
    </source>
</evidence>
<dbReference type="EMBL" id="SDIL01000012">
    <property type="protein sequence ID" value="RXK41012.1"/>
    <property type="molecule type" value="Genomic_DNA"/>
</dbReference>
<keyword evidence="5 8" id="KW-0103">Bromodomain</keyword>
<feature type="region of interest" description="Disordered" evidence="9">
    <location>
        <begin position="151"/>
        <end position="183"/>
    </location>
</feature>
<name>A0A4Q1BSY7_TREME</name>
<dbReference type="SMART" id="SM00439">
    <property type="entry name" value="BAH"/>
    <property type="match status" value="1"/>
</dbReference>
<dbReference type="SUPFAM" id="SSF47370">
    <property type="entry name" value="Bromodomain"/>
    <property type="match status" value="2"/>
</dbReference>
<evidence type="ECO:0000313" key="13">
    <source>
        <dbReference type="Proteomes" id="UP000289152"/>
    </source>
</evidence>
<dbReference type="Gene3D" id="1.20.920.10">
    <property type="entry name" value="Bromodomain-like"/>
    <property type="match status" value="2"/>
</dbReference>
<feature type="domain" description="Bromo" evidence="10">
    <location>
        <begin position="54"/>
        <end position="124"/>
    </location>
</feature>
<accession>A0A4Q1BSY7</accession>
<dbReference type="Gene3D" id="2.30.30.490">
    <property type="match status" value="1"/>
</dbReference>
<keyword evidence="3" id="KW-0156">Chromatin regulator</keyword>
<evidence type="ECO:0008006" key="14">
    <source>
        <dbReference type="Google" id="ProtNLM"/>
    </source>
</evidence>
<protein>
    <recommendedName>
        <fullName evidence="14">Chromatin structure-remodeling complex subunit RSC1/2</fullName>
    </recommendedName>
</protein>
<evidence type="ECO:0000256" key="9">
    <source>
        <dbReference type="SAM" id="MobiDB-lite"/>
    </source>
</evidence>
<reference evidence="12 13" key="1">
    <citation type="submission" date="2016-06" db="EMBL/GenBank/DDBJ databases">
        <title>Evolution of pathogenesis and genome organization in the Tremellales.</title>
        <authorList>
            <person name="Cuomo C."/>
            <person name="Litvintseva A."/>
            <person name="Heitman J."/>
            <person name="Chen Y."/>
            <person name="Sun S."/>
            <person name="Springer D."/>
            <person name="Dromer F."/>
            <person name="Young S."/>
            <person name="Zeng Q."/>
            <person name="Chapman S."/>
            <person name="Gujja S."/>
            <person name="Saif S."/>
            <person name="Birren B."/>
        </authorList>
    </citation>
    <scope>NUCLEOTIDE SEQUENCE [LARGE SCALE GENOMIC DNA]</scope>
    <source>
        <strain evidence="12 13">ATCC 28783</strain>
    </source>
</reference>
<feature type="region of interest" description="Disordered" evidence="9">
    <location>
        <begin position="254"/>
        <end position="286"/>
    </location>
</feature>
<gene>
    <name evidence="12" type="ORF">M231_01643</name>
</gene>
<dbReference type="InterPro" id="IPR037382">
    <property type="entry name" value="Rsc/polybromo"/>
</dbReference>
<dbReference type="GO" id="GO:0003682">
    <property type="term" value="F:chromatin binding"/>
    <property type="evidence" value="ECO:0007669"/>
    <property type="project" value="InterPro"/>
</dbReference>
<feature type="compositionally biased region" description="Polar residues" evidence="9">
    <location>
        <begin position="169"/>
        <end position="178"/>
    </location>
</feature>
<dbReference type="Pfam" id="PF01426">
    <property type="entry name" value="BAH"/>
    <property type="match status" value="1"/>
</dbReference>
<feature type="domain" description="BAH" evidence="11">
    <location>
        <begin position="461"/>
        <end position="584"/>
    </location>
</feature>
<keyword evidence="7" id="KW-0539">Nucleus</keyword>
<evidence type="ECO:0000256" key="3">
    <source>
        <dbReference type="ARBA" id="ARBA00022853"/>
    </source>
</evidence>
<dbReference type="PANTHER" id="PTHR16062">
    <property type="entry name" value="SWI/SNF-RELATED"/>
    <property type="match status" value="1"/>
</dbReference>
<dbReference type="InParanoid" id="A0A4Q1BSY7"/>
<dbReference type="InterPro" id="IPR036427">
    <property type="entry name" value="Bromodomain-like_sf"/>
</dbReference>
<dbReference type="GO" id="GO:0006368">
    <property type="term" value="P:transcription elongation by RNA polymerase II"/>
    <property type="evidence" value="ECO:0007669"/>
    <property type="project" value="TreeGrafter"/>
</dbReference>
<dbReference type="GO" id="GO:0006338">
    <property type="term" value="P:chromatin remodeling"/>
    <property type="evidence" value="ECO:0007669"/>
    <property type="project" value="InterPro"/>
</dbReference>
<keyword evidence="4" id="KW-0805">Transcription regulation</keyword>
<dbReference type="GO" id="GO:0016586">
    <property type="term" value="C:RSC-type complex"/>
    <property type="evidence" value="ECO:0007669"/>
    <property type="project" value="InterPro"/>
</dbReference>
<dbReference type="SMART" id="SM00297">
    <property type="entry name" value="BROMO"/>
    <property type="match status" value="1"/>
</dbReference>
<feature type="region of interest" description="Disordered" evidence="9">
    <location>
        <begin position="623"/>
        <end position="660"/>
    </location>
</feature>
<dbReference type="InterPro" id="IPR043151">
    <property type="entry name" value="BAH_sf"/>
</dbReference>
<dbReference type="AlphaFoldDB" id="A0A4Q1BSY7"/>
<dbReference type="CDD" id="cd04717">
    <property type="entry name" value="BAH_polybromo"/>
    <property type="match status" value="1"/>
</dbReference>
<dbReference type="OrthoDB" id="1742084at2759"/>
<dbReference type="PROSITE" id="PS50014">
    <property type="entry name" value="BROMODOMAIN_2"/>
    <property type="match status" value="1"/>
</dbReference>
<evidence type="ECO:0000256" key="2">
    <source>
        <dbReference type="ARBA" id="ARBA00022737"/>
    </source>
</evidence>
<evidence type="ECO:0000256" key="7">
    <source>
        <dbReference type="ARBA" id="ARBA00023242"/>
    </source>
</evidence>
<dbReference type="VEuPathDB" id="FungiDB:TREMEDRAFT_68547"/>
<proteinExistence type="predicted"/>
<evidence type="ECO:0000259" key="10">
    <source>
        <dbReference type="PROSITE" id="PS50014"/>
    </source>
</evidence>
<evidence type="ECO:0000256" key="8">
    <source>
        <dbReference type="PROSITE-ProRule" id="PRU00035"/>
    </source>
</evidence>
<dbReference type="InterPro" id="IPR001487">
    <property type="entry name" value="Bromodomain"/>
</dbReference>
<feature type="region of interest" description="Disordered" evidence="9">
    <location>
        <begin position="778"/>
        <end position="811"/>
    </location>
</feature>
<evidence type="ECO:0000256" key="4">
    <source>
        <dbReference type="ARBA" id="ARBA00023015"/>
    </source>
</evidence>
<feature type="compositionally biased region" description="Basic and acidic residues" evidence="9">
    <location>
        <begin position="646"/>
        <end position="660"/>
    </location>
</feature>